<organism evidence="8 9">
    <name type="scientific">Zunongwangia mangrovi</name>
    <dbReference type="NCBI Taxonomy" id="1334022"/>
    <lineage>
        <taxon>Bacteria</taxon>
        <taxon>Pseudomonadati</taxon>
        <taxon>Bacteroidota</taxon>
        <taxon>Flavobacteriia</taxon>
        <taxon>Flavobacteriales</taxon>
        <taxon>Flavobacteriaceae</taxon>
        <taxon>Zunongwangia</taxon>
    </lineage>
</organism>
<dbReference type="PROSITE" id="PS50112">
    <property type="entry name" value="PAS"/>
    <property type="match status" value="2"/>
</dbReference>
<dbReference type="InterPro" id="IPR035965">
    <property type="entry name" value="PAS-like_dom_sf"/>
</dbReference>
<feature type="domain" description="PAC" evidence="7">
    <location>
        <begin position="463"/>
        <end position="515"/>
    </location>
</feature>
<dbReference type="Pfam" id="PF08447">
    <property type="entry name" value="PAS_3"/>
    <property type="match status" value="1"/>
</dbReference>
<dbReference type="Gene3D" id="3.30.450.20">
    <property type="entry name" value="PAS domain"/>
    <property type="match status" value="3"/>
</dbReference>
<name>A0A1I1IG61_9FLAO</name>
<dbReference type="NCBIfam" id="TIGR00229">
    <property type="entry name" value="sensory_box"/>
    <property type="match status" value="3"/>
</dbReference>
<dbReference type="Proteomes" id="UP000199438">
    <property type="component" value="Unassembled WGS sequence"/>
</dbReference>
<sequence>MQQSLSLHLLLFGFIDETETILGALKQDPNYYISQCSGLESLQRILVEKCDVDILILQLNYREDDYQKILNFVAGHKDLPVLIITNTRIRKHAYEAFALGIEDYIHVSEINPPSLKRSIYFAIKRKDYKKEISNSEFNYKTLFFSSPLPMWVLDRYTLKFLSVNQAAIEHYGYSEEEFLKMKASDLWIKEEEEKIKLMVKEFTNDFLHETVCHVKKDGSVMTINFHSTPIFYDGREARLTLARDVTENLKIRKALKDSEMRFKSLVQEGSDLIAILDKDFRYKYISPSIESILSIKPKHIIKDRFHDRIHPEDQSFIKTLLASIKQSSNKKISLPFYRVKDGLGYWRFLETKLTNLLDFSPIEGIVINSRDVTDLVEQRNRLSDSLSRYEIVSEATSDIVTDFSFKTEEVKISKSLYKVFGYDPKEIEKENFRDWWLSKVHKDDRTAVREKVIEVIESGIKSFQLEYRFQCADGSFKNILDRSYIVRDIEGNPERIIGSKQDITKQKEQLEEIKSRNIKLEEIAWEQSHMVRAPLAKIMGLIDLVRFSENNAEETKDLLEKILNSAEDLDAVIRNIAEKTYN</sequence>
<dbReference type="PANTHER" id="PTHR43304">
    <property type="entry name" value="PHYTOCHROME-LIKE PROTEIN CPH1"/>
    <property type="match status" value="1"/>
</dbReference>
<gene>
    <name evidence="8" type="ORF">SAMN04487907_103365</name>
</gene>
<keyword evidence="9" id="KW-1185">Reference proteome</keyword>
<dbReference type="RefSeq" id="WP_092542222.1">
    <property type="nucleotide sequence ID" value="NZ_FOKV01000003.1"/>
</dbReference>
<dbReference type="InterPro" id="IPR000700">
    <property type="entry name" value="PAS-assoc_C"/>
</dbReference>
<protein>
    <recommendedName>
        <fullName evidence="2">histidine kinase</fullName>
        <ecNumber evidence="2">2.7.13.3</ecNumber>
    </recommendedName>
</protein>
<keyword evidence="4" id="KW-0808">Transferase</keyword>
<evidence type="ECO:0000256" key="2">
    <source>
        <dbReference type="ARBA" id="ARBA00012438"/>
    </source>
</evidence>
<dbReference type="InterPro" id="IPR000014">
    <property type="entry name" value="PAS"/>
</dbReference>
<dbReference type="CDD" id="cd00130">
    <property type="entry name" value="PAS"/>
    <property type="match status" value="3"/>
</dbReference>
<reference evidence="9" key="1">
    <citation type="submission" date="2016-10" db="EMBL/GenBank/DDBJ databases">
        <authorList>
            <person name="Varghese N."/>
            <person name="Submissions S."/>
        </authorList>
    </citation>
    <scope>NUCLEOTIDE SEQUENCE [LARGE SCALE GENOMIC DNA]</scope>
    <source>
        <strain evidence="9">DSM 24499</strain>
    </source>
</reference>
<comment type="catalytic activity">
    <reaction evidence="1">
        <text>ATP + protein L-histidine = ADP + protein N-phospho-L-histidine.</text>
        <dbReference type="EC" id="2.7.13.3"/>
    </reaction>
</comment>
<dbReference type="EC" id="2.7.13.3" evidence="2"/>
<proteinExistence type="predicted"/>
<dbReference type="GO" id="GO:0000155">
    <property type="term" value="F:phosphorelay sensor kinase activity"/>
    <property type="evidence" value="ECO:0007669"/>
    <property type="project" value="InterPro"/>
</dbReference>
<accession>A0A1I1IG61</accession>
<keyword evidence="5" id="KW-0418">Kinase</keyword>
<dbReference type="InterPro" id="IPR003661">
    <property type="entry name" value="HisK_dim/P_dom"/>
</dbReference>
<evidence type="ECO:0000256" key="3">
    <source>
        <dbReference type="ARBA" id="ARBA00022553"/>
    </source>
</evidence>
<dbReference type="OrthoDB" id="9124519at2"/>
<dbReference type="AlphaFoldDB" id="A0A1I1IG61"/>
<dbReference type="InterPro" id="IPR013655">
    <property type="entry name" value="PAS_fold_3"/>
</dbReference>
<dbReference type="InterPro" id="IPR036097">
    <property type="entry name" value="HisK_dim/P_sf"/>
</dbReference>
<dbReference type="Gene3D" id="1.10.287.130">
    <property type="match status" value="1"/>
</dbReference>
<dbReference type="InterPro" id="IPR011006">
    <property type="entry name" value="CheY-like_superfamily"/>
</dbReference>
<evidence type="ECO:0000259" key="7">
    <source>
        <dbReference type="PROSITE" id="PS50113"/>
    </source>
</evidence>
<dbReference type="SMART" id="SM00086">
    <property type="entry name" value="PAC"/>
    <property type="match status" value="2"/>
</dbReference>
<feature type="domain" description="PAS" evidence="6">
    <location>
        <begin position="385"/>
        <end position="459"/>
    </location>
</feature>
<dbReference type="PANTHER" id="PTHR43304:SF1">
    <property type="entry name" value="PAC DOMAIN-CONTAINING PROTEIN"/>
    <property type="match status" value="1"/>
</dbReference>
<evidence type="ECO:0000256" key="4">
    <source>
        <dbReference type="ARBA" id="ARBA00022679"/>
    </source>
</evidence>
<keyword evidence="3" id="KW-0597">Phosphoprotein</keyword>
<dbReference type="SMART" id="SM00091">
    <property type="entry name" value="PAS"/>
    <property type="match status" value="3"/>
</dbReference>
<dbReference type="InterPro" id="IPR001610">
    <property type="entry name" value="PAC"/>
</dbReference>
<evidence type="ECO:0000256" key="1">
    <source>
        <dbReference type="ARBA" id="ARBA00000085"/>
    </source>
</evidence>
<evidence type="ECO:0000256" key="5">
    <source>
        <dbReference type="ARBA" id="ARBA00022777"/>
    </source>
</evidence>
<evidence type="ECO:0000313" key="9">
    <source>
        <dbReference type="Proteomes" id="UP000199438"/>
    </source>
</evidence>
<dbReference type="Pfam" id="PF13426">
    <property type="entry name" value="PAS_9"/>
    <property type="match status" value="1"/>
</dbReference>
<dbReference type="SUPFAM" id="SSF52172">
    <property type="entry name" value="CheY-like"/>
    <property type="match status" value="1"/>
</dbReference>
<dbReference type="SUPFAM" id="SSF55785">
    <property type="entry name" value="PYP-like sensor domain (PAS domain)"/>
    <property type="match status" value="3"/>
</dbReference>
<evidence type="ECO:0000259" key="6">
    <source>
        <dbReference type="PROSITE" id="PS50112"/>
    </source>
</evidence>
<dbReference type="CDD" id="cd00082">
    <property type="entry name" value="HisKA"/>
    <property type="match status" value="1"/>
</dbReference>
<dbReference type="EMBL" id="FOKV01000003">
    <property type="protein sequence ID" value="SFC33218.1"/>
    <property type="molecule type" value="Genomic_DNA"/>
</dbReference>
<dbReference type="SUPFAM" id="SSF47384">
    <property type="entry name" value="Homodimeric domain of signal transducing histidine kinase"/>
    <property type="match status" value="1"/>
</dbReference>
<dbReference type="InterPro" id="IPR052162">
    <property type="entry name" value="Sensor_kinase/Photoreceptor"/>
</dbReference>
<feature type="domain" description="PAS" evidence="6">
    <location>
        <begin position="258"/>
        <end position="328"/>
    </location>
</feature>
<evidence type="ECO:0000313" key="8">
    <source>
        <dbReference type="EMBL" id="SFC33218.1"/>
    </source>
</evidence>
<dbReference type="PROSITE" id="PS50113">
    <property type="entry name" value="PAC"/>
    <property type="match status" value="1"/>
</dbReference>
<dbReference type="STRING" id="1334022.SAMN04487907_103365"/>